<organism evidence="7">
    <name type="scientific">Lepeophtheirus salmonis</name>
    <name type="common">Salmon louse</name>
    <name type="synonym">Caligus salmonis</name>
    <dbReference type="NCBI Taxonomy" id="72036"/>
    <lineage>
        <taxon>Eukaryota</taxon>
        <taxon>Metazoa</taxon>
        <taxon>Ecdysozoa</taxon>
        <taxon>Arthropoda</taxon>
        <taxon>Crustacea</taxon>
        <taxon>Multicrustacea</taxon>
        <taxon>Hexanauplia</taxon>
        <taxon>Copepoda</taxon>
        <taxon>Siphonostomatoida</taxon>
        <taxon>Caligidae</taxon>
        <taxon>Lepeophtheirus</taxon>
    </lineage>
</organism>
<dbReference type="PANTHER" id="PTHR11475">
    <property type="entry name" value="OXIDASE/PEROXIDASE"/>
    <property type="match status" value="1"/>
</dbReference>
<keyword evidence="3" id="KW-0560">Oxidoreductase</keyword>
<dbReference type="Gene3D" id="1.10.640.10">
    <property type="entry name" value="Haem peroxidase domain superfamily, animal type"/>
    <property type="match status" value="2"/>
</dbReference>
<dbReference type="InterPro" id="IPR010255">
    <property type="entry name" value="Haem_peroxidase_sf"/>
</dbReference>
<keyword evidence="5" id="KW-0479">Metal-binding</keyword>
<dbReference type="GO" id="GO:0005576">
    <property type="term" value="C:extracellular region"/>
    <property type="evidence" value="ECO:0007669"/>
    <property type="project" value="UniProtKB-SubCell"/>
</dbReference>
<feature type="binding site" description="axial binding residue" evidence="5">
    <location>
        <position position="1203"/>
    </location>
    <ligand>
        <name>heme b</name>
        <dbReference type="ChEBI" id="CHEBI:60344"/>
    </ligand>
    <ligandPart>
        <name>Fe</name>
        <dbReference type="ChEBI" id="CHEBI:18248"/>
    </ligandPart>
</feature>
<evidence type="ECO:0000256" key="3">
    <source>
        <dbReference type="ARBA" id="ARBA00022559"/>
    </source>
</evidence>
<dbReference type="InterPro" id="IPR037120">
    <property type="entry name" value="Haem_peroxidase_sf_animal"/>
</dbReference>
<keyword evidence="3" id="KW-0575">Peroxidase</keyword>
<evidence type="ECO:0000256" key="6">
    <source>
        <dbReference type="SAM" id="SignalP"/>
    </source>
</evidence>
<dbReference type="GO" id="GO:0006979">
    <property type="term" value="P:response to oxidative stress"/>
    <property type="evidence" value="ECO:0007669"/>
    <property type="project" value="InterPro"/>
</dbReference>
<comment type="subcellular location">
    <subcellularLocation>
        <location evidence="1">Secreted</location>
    </subcellularLocation>
</comment>
<dbReference type="OrthoDB" id="823504at2759"/>
<dbReference type="GO" id="GO:0046872">
    <property type="term" value="F:metal ion binding"/>
    <property type="evidence" value="ECO:0007669"/>
    <property type="project" value="UniProtKB-KW"/>
</dbReference>
<keyword evidence="4 6" id="KW-0732">Signal</keyword>
<dbReference type="PANTHER" id="PTHR11475:SF134">
    <property type="entry name" value="LD42267P"/>
    <property type="match status" value="1"/>
</dbReference>
<evidence type="ECO:0000256" key="1">
    <source>
        <dbReference type="ARBA" id="ARBA00004613"/>
    </source>
</evidence>
<feature type="chain" id="PRO_5005487942" evidence="6">
    <location>
        <begin position="17"/>
        <end position="1529"/>
    </location>
</feature>
<proteinExistence type="predicted"/>
<dbReference type="Pfam" id="PF03098">
    <property type="entry name" value="An_peroxidase"/>
    <property type="match status" value="2"/>
</dbReference>
<sequence length="1529" mass="172915">MKLVILTSCFILLVLGDEISILETDIFAVQTFEESFAKSKLRVKRQLGNDFPNIPFREMASFVTEAESSVKSRLENIEPRIYKSDARQDPRTPEWFMAASSKIKIISKNISKVSLVAEEATKFIAKRYNLSKNDITFKLPLADVRGTALSELCHIKVDFPCQPGKYRAYNGYCNNVQNPNWGVANRRYLRYLPPDYADGISVPRTKKDGTFLTSPRGISLAVSQGFSEVHPHLMMITAIWGQFIYHDVSHTPQMAGYLGQRLKCCDIEFENFHPECYPIKISSNDPFYSKAGLRCQEYARSGTASRTGCTLGPREQINQVTSFIDGSTVYGSSKEEAEELRSFSGGLLKVQHDKKGSDLLAKDTENSLDCKEDRKSGLKCFKSGDVRVNENLGLVTMHTLWVRQHNKVAGTLGTLNPHWNDEQIFQETRRIIGAQIQHITFNEYLPVVLGKEAMDRYNLLPQQMGFFSGYDINTNPGTANGVATTAFRFIMSLIPSTFKFIDPNGKTIKEEFLSSTFYNPFSLYEDGMIDNLIRGLTHSHAEKEDLVINEEMTNKMFMDSRTGLGLDILAQTIQQGRDHGIPGYTEWRKFCSLSPIRNFGELENIMGKKTVNILKSVYTSVEEIDLFIGGLAEVPSDGAVVGPTFACLIGRQMYYYKTGDRYWYENDIPPSSLSKEQLNQIRKTTLAHIICENIPSVQFIQPKVFIESDPFLNAFMPCHGDSIIPRVSYNGWVTASPRFIVPDNMLLDAIERAKKDVSLIKDKEWNLWRTGDIADPKSPIGSSYGFLKPKAQSIEISNSSFVLQYASRRFLNNLLDGNDATRANRQLKDAEFGNRGIGNIRELMDVLPNIDVSDVMDIPKVFQCDEQTLPCDHTTKYRTLTGWCNNLLFPEYGKSIRAFTRLLAPAYDDGLMSPRSRSVTGSPLPSPRLVSVNIHNDVSTPHVRYSLMMMQWGQFVDHDITHTPVNSGFADSILECKDCDAASRIHPECLPIPVPKGDPFYPSINITTGKPFCLAFTRSMPGQLTLGFREQMNQITSFADGSNVYGSDLCEMREIREMHGGRLNSTKQRHGQKDLLPLTTENKECKSESGYCFEAGDARNSEQPLLTSLHTLFMREHNRIADELIRLNPQWSDDKLFHEARRIASSIQQHITWNEFLPRVLGWNAVNLYELGLLPEGYYRSYDEKCNPTILNEFATAAFRFGHSLIKPKFKRMNNQYSEKGRPLKLADMFFNPDKLHEPGMMDDLIRGVSSTSMETLDQFITDEVTNHLFEDKNTPYSGLDLASLNIQRGRDHGIPGYNLYRSICNLTRAQSFKDLQREIALPVVERLERTYAHVDDIDLFTGGLAETALHGGLVGPTFACIIGIQFRNLRKCDRFWYEGGNPLTRFTETQLAEIRKVTLSKVLCDTTDDITTIQRAIFDIPDPFLNPRISCQSLPSLDLDLWKERVMCKVGDIHIDTGDARRVSPCVMCTCTKEGPLCQSLKIENCFHLAQSFSPKAILEDHVCKVQCAFAFRAFPSVKTGQNQIGIN</sequence>
<reference evidence="7" key="1">
    <citation type="submission" date="2014-05" db="EMBL/GenBank/DDBJ databases">
        <authorList>
            <person name="Chronopoulou M."/>
        </authorList>
    </citation>
    <scope>NUCLEOTIDE SEQUENCE</scope>
    <source>
        <tissue evidence="7">Whole organism</tissue>
    </source>
</reference>
<dbReference type="PRINTS" id="PR00457">
    <property type="entry name" value="ANPEROXIDASE"/>
</dbReference>
<evidence type="ECO:0000256" key="5">
    <source>
        <dbReference type="PIRSR" id="PIRSR619791-2"/>
    </source>
</evidence>
<dbReference type="GO" id="GO:0020037">
    <property type="term" value="F:heme binding"/>
    <property type="evidence" value="ECO:0007669"/>
    <property type="project" value="InterPro"/>
</dbReference>
<dbReference type="FunFam" id="1.10.640.10:FF:000003">
    <property type="entry name" value="chorion peroxidase"/>
    <property type="match status" value="1"/>
</dbReference>
<dbReference type="InterPro" id="IPR019791">
    <property type="entry name" value="Haem_peroxidase_animal"/>
</dbReference>
<evidence type="ECO:0000256" key="2">
    <source>
        <dbReference type="ARBA" id="ARBA00022525"/>
    </source>
</evidence>
<keyword evidence="2" id="KW-0964">Secreted</keyword>
<name>A0A0K2TLZ3_LEPSM</name>
<dbReference type="GO" id="GO:0004601">
    <property type="term" value="F:peroxidase activity"/>
    <property type="evidence" value="ECO:0007669"/>
    <property type="project" value="UniProtKB-KW"/>
</dbReference>
<accession>A0A0K2TLZ3</accession>
<evidence type="ECO:0000256" key="4">
    <source>
        <dbReference type="ARBA" id="ARBA00022729"/>
    </source>
</evidence>
<dbReference type="CDD" id="cd09823">
    <property type="entry name" value="peroxinectin_like"/>
    <property type="match status" value="2"/>
</dbReference>
<protein>
    <submittedName>
        <fullName evidence="7">Uncharacterized protein</fullName>
    </submittedName>
</protein>
<feature type="signal peptide" evidence="6">
    <location>
        <begin position="1"/>
        <end position="16"/>
    </location>
</feature>
<evidence type="ECO:0000313" key="7">
    <source>
        <dbReference type="EMBL" id="CDW26657.1"/>
    </source>
</evidence>
<keyword evidence="5" id="KW-0349">Heme</keyword>
<dbReference type="SUPFAM" id="SSF48113">
    <property type="entry name" value="Heme-dependent peroxidases"/>
    <property type="match status" value="2"/>
</dbReference>
<dbReference type="PROSITE" id="PS50292">
    <property type="entry name" value="PEROXIDASE_3"/>
    <property type="match status" value="2"/>
</dbReference>
<dbReference type="EMBL" id="HACA01009296">
    <property type="protein sequence ID" value="CDW26657.1"/>
    <property type="molecule type" value="Transcribed_RNA"/>
</dbReference>
<keyword evidence="5" id="KW-0408">Iron</keyword>
<dbReference type="FunFam" id="1.10.640.10:FF:000006">
    <property type="entry name" value="Double oxidase: two peroxidase domains"/>
    <property type="match status" value="1"/>
</dbReference>